<protein>
    <recommendedName>
        <fullName evidence="1">Septum formation-related domain-containing protein</fullName>
    </recommendedName>
</protein>
<keyword evidence="3" id="KW-1185">Reference proteome</keyword>
<feature type="non-terminal residue" evidence="2">
    <location>
        <position position="1"/>
    </location>
</feature>
<proteinExistence type="predicted"/>
<accession>A0A7W3Y4G2</accession>
<dbReference type="AlphaFoldDB" id="A0A7W3Y4G2"/>
<evidence type="ECO:0000259" key="1">
    <source>
        <dbReference type="Pfam" id="PF13845"/>
    </source>
</evidence>
<reference evidence="3" key="1">
    <citation type="submission" date="2019-10" db="EMBL/GenBank/DDBJ databases">
        <title>Streptomyces sp. nov., a novel actinobacterium isolated from alkaline environment.</title>
        <authorList>
            <person name="Golinska P."/>
        </authorList>
    </citation>
    <scope>NUCLEOTIDE SEQUENCE [LARGE SCALE GENOMIC DNA]</scope>
    <source>
        <strain evidence="3">DSM 42118</strain>
    </source>
</reference>
<evidence type="ECO:0000313" key="3">
    <source>
        <dbReference type="Proteomes" id="UP000538929"/>
    </source>
</evidence>
<gene>
    <name evidence="2" type="ORF">FNQ90_25300</name>
</gene>
<organism evidence="2 3">
    <name type="scientific">Streptomyces alkaliphilus</name>
    <dbReference type="NCBI Taxonomy" id="1472722"/>
    <lineage>
        <taxon>Bacteria</taxon>
        <taxon>Bacillati</taxon>
        <taxon>Actinomycetota</taxon>
        <taxon>Actinomycetes</taxon>
        <taxon>Kitasatosporales</taxon>
        <taxon>Streptomycetaceae</taxon>
        <taxon>Streptomyces</taxon>
    </lineage>
</organism>
<dbReference type="EMBL" id="VKHT01001624">
    <property type="protein sequence ID" value="MBB0247347.1"/>
    <property type="molecule type" value="Genomic_DNA"/>
</dbReference>
<sequence>GRGWAIAAITCTALPLAFSLFVIVGPAPDGMKEWARERVFGNVTTEGHALGDCLRLHGENGADINALETVPCDTPHDAEVIAIIRMEAGPWPGATEVEVTAARECREAEAARRADLPEGEKYANFLWYYVPSERGWNTMNHHEIACVHWDPEVWPRW</sequence>
<feature type="domain" description="Septum formation-related" evidence="1">
    <location>
        <begin position="48"/>
        <end position="137"/>
    </location>
</feature>
<name>A0A7W3Y4G2_9ACTN</name>
<evidence type="ECO:0000313" key="2">
    <source>
        <dbReference type="EMBL" id="MBB0247347.1"/>
    </source>
</evidence>
<dbReference type="Pfam" id="PF13845">
    <property type="entry name" value="Septum_form"/>
    <property type="match status" value="1"/>
</dbReference>
<dbReference type="RefSeq" id="WP_182608536.1">
    <property type="nucleotide sequence ID" value="NZ_VKHT01001624.1"/>
</dbReference>
<comment type="caution">
    <text evidence="2">The sequence shown here is derived from an EMBL/GenBank/DDBJ whole genome shotgun (WGS) entry which is preliminary data.</text>
</comment>
<dbReference type="Proteomes" id="UP000538929">
    <property type="component" value="Unassembled WGS sequence"/>
</dbReference>
<dbReference type="InterPro" id="IPR026004">
    <property type="entry name" value="Septum_form"/>
</dbReference>